<protein>
    <submittedName>
        <fullName evidence="1">Uncharacterized protein</fullName>
    </submittedName>
</protein>
<dbReference type="AlphaFoldDB" id="A0AA35ZL66"/>
<accession>A0AA35ZL66</accession>
<organism evidence="1 2">
    <name type="scientific">Lactuca saligna</name>
    <name type="common">Willowleaf lettuce</name>
    <dbReference type="NCBI Taxonomy" id="75948"/>
    <lineage>
        <taxon>Eukaryota</taxon>
        <taxon>Viridiplantae</taxon>
        <taxon>Streptophyta</taxon>
        <taxon>Embryophyta</taxon>
        <taxon>Tracheophyta</taxon>
        <taxon>Spermatophyta</taxon>
        <taxon>Magnoliopsida</taxon>
        <taxon>eudicotyledons</taxon>
        <taxon>Gunneridae</taxon>
        <taxon>Pentapetalae</taxon>
        <taxon>asterids</taxon>
        <taxon>campanulids</taxon>
        <taxon>Asterales</taxon>
        <taxon>Asteraceae</taxon>
        <taxon>Cichorioideae</taxon>
        <taxon>Cichorieae</taxon>
        <taxon>Lactucinae</taxon>
        <taxon>Lactuca</taxon>
    </lineage>
</organism>
<evidence type="ECO:0000313" key="1">
    <source>
        <dbReference type="EMBL" id="CAI9294719.1"/>
    </source>
</evidence>
<dbReference type="EMBL" id="OX465083">
    <property type="protein sequence ID" value="CAI9294719.1"/>
    <property type="molecule type" value="Genomic_DNA"/>
</dbReference>
<keyword evidence="2" id="KW-1185">Reference proteome</keyword>
<sequence>MYSSLQEAIFINSDIREEVGSCISFTLPSNEENDQELEPFISALKTNKSAEVPTHDNTVDDPPRNEYVAIKDVPNTTFVLDGPLLKTSDRADANFSTPISETFNPNDKDNISAEIMFVDENNTFGVILVPSSSNLLQNPSSSMALYDFGLSSFMEKMEGITSPPLI</sequence>
<name>A0AA35ZL66_LACSI</name>
<gene>
    <name evidence="1" type="ORF">LSALG_LOCUS33687</name>
</gene>
<evidence type="ECO:0000313" key="2">
    <source>
        <dbReference type="Proteomes" id="UP001177003"/>
    </source>
</evidence>
<reference evidence="1" key="1">
    <citation type="submission" date="2023-04" db="EMBL/GenBank/DDBJ databases">
        <authorList>
            <person name="Vijverberg K."/>
            <person name="Xiong W."/>
            <person name="Schranz E."/>
        </authorList>
    </citation>
    <scope>NUCLEOTIDE SEQUENCE</scope>
</reference>
<proteinExistence type="predicted"/>
<dbReference type="Proteomes" id="UP001177003">
    <property type="component" value="Chromosome 7"/>
</dbReference>